<keyword evidence="3" id="KW-0963">Cytoplasm</keyword>
<dbReference type="GO" id="GO:0008168">
    <property type="term" value="F:methyltransferase activity"/>
    <property type="evidence" value="ECO:0007669"/>
    <property type="project" value="UniProtKB-KW"/>
</dbReference>
<dbReference type="GO" id="GO:0050568">
    <property type="term" value="F:protein-glutamine glutaminase activity"/>
    <property type="evidence" value="ECO:0007669"/>
    <property type="project" value="UniProtKB-UniRule"/>
</dbReference>
<dbReference type="GO" id="GO:0005737">
    <property type="term" value="C:cytoplasm"/>
    <property type="evidence" value="ECO:0007669"/>
    <property type="project" value="UniProtKB-SubCell"/>
</dbReference>
<dbReference type="EC" id="3.1.1.61" evidence="3"/>
<comment type="domain">
    <text evidence="3">Contains a C-terminal catalytic domain, and an N-terminal region which modulates catalytic activity.</text>
</comment>
<dbReference type="InterPro" id="IPR035909">
    <property type="entry name" value="CheB_C"/>
</dbReference>
<comment type="subcellular location">
    <subcellularLocation>
        <location evidence="3">Cytoplasm</location>
    </subcellularLocation>
</comment>
<dbReference type="InterPro" id="IPR008248">
    <property type="entry name" value="CheB-like"/>
</dbReference>
<evidence type="ECO:0000256" key="3">
    <source>
        <dbReference type="HAMAP-Rule" id="MF_00099"/>
    </source>
</evidence>
<dbReference type="CDD" id="cd17541">
    <property type="entry name" value="REC_CheB-like"/>
    <property type="match status" value="1"/>
</dbReference>
<comment type="function">
    <text evidence="3">Involved in chemotaxis. Part of a chemotaxis signal transduction system that modulates chemotaxis in response to various stimuli. Catalyzes the demethylation of specific methylglutamate residues introduced into the chemoreceptors (methyl-accepting chemotaxis proteins or MCP) by CheR. Also mediates the irreversible deamidation of specific glutamine residues to glutamic acid.</text>
</comment>
<keyword evidence="3 5" id="KW-0597">Phosphoprotein</keyword>
<dbReference type="EMBL" id="JAHJDP010000084">
    <property type="protein sequence ID" value="MBU2692113.1"/>
    <property type="molecule type" value="Genomic_DNA"/>
</dbReference>
<feature type="active site" evidence="3 4">
    <location>
        <position position="213"/>
    </location>
</feature>
<dbReference type="PANTHER" id="PTHR42872:SF3">
    <property type="entry name" value="PROTEIN-GLUTAMATE METHYLESTERASE_PROTEIN-GLUTAMINE GLUTAMINASE 1"/>
    <property type="match status" value="1"/>
</dbReference>
<protein>
    <recommendedName>
        <fullName evidence="3">Protein-glutamate methylesterase/protein-glutamine glutaminase</fullName>
        <ecNumber evidence="3">3.1.1.61</ecNumber>
        <ecNumber evidence="3">3.5.1.44</ecNumber>
    </recommendedName>
</protein>
<accession>A0A948RYT3</accession>
<dbReference type="HAMAP" id="MF_00099">
    <property type="entry name" value="CheB_chemtxs"/>
    <property type="match status" value="1"/>
</dbReference>
<evidence type="ECO:0000259" key="6">
    <source>
        <dbReference type="PROSITE" id="PS50110"/>
    </source>
</evidence>
<evidence type="ECO:0000256" key="4">
    <source>
        <dbReference type="PROSITE-ProRule" id="PRU00050"/>
    </source>
</evidence>
<keyword evidence="8" id="KW-0808">Transferase</keyword>
<evidence type="ECO:0000256" key="2">
    <source>
        <dbReference type="ARBA" id="ARBA00048267"/>
    </source>
</evidence>
<dbReference type="SUPFAM" id="SSF52738">
    <property type="entry name" value="Methylesterase CheB, C-terminal domain"/>
    <property type="match status" value="1"/>
</dbReference>
<comment type="caution">
    <text evidence="8">The sequence shown here is derived from an EMBL/GenBank/DDBJ whole genome shotgun (WGS) entry which is preliminary data.</text>
</comment>
<dbReference type="NCBIfam" id="NF001965">
    <property type="entry name" value="PRK00742.1"/>
    <property type="match status" value="1"/>
</dbReference>
<evidence type="ECO:0000313" key="9">
    <source>
        <dbReference type="Proteomes" id="UP000777784"/>
    </source>
</evidence>
<dbReference type="InterPro" id="IPR000673">
    <property type="entry name" value="Sig_transdc_resp-reg_Me-estase"/>
</dbReference>
<keyword evidence="1 3" id="KW-0378">Hydrolase</keyword>
<dbReference type="Pfam" id="PF01339">
    <property type="entry name" value="CheB_methylest"/>
    <property type="match status" value="1"/>
</dbReference>
<evidence type="ECO:0000256" key="1">
    <source>
        <dbReference type="ARBA" id="ARBA00022801"/>
    </source>
</evidence>
<dbReference type="CDD" id="cd16432">
    <property type="entry name" value="CheB_Rec"/>
    <property type="match status" value="1"/>
</dbReference>
<organism evidence="8 9">
    <name type="scientific">Eiseniibacteriota bacterium</name>
    <dbReference type="NCBI Taxonomy" id="2212470"/>
    <lineage>
        <taxon>Bacteria</taxon>
        <taxon>Candidatus Eiseniibacteriota</taxon>
    </lineage>
</organism>
<dbReference type="Pfam" id="PF00072">
    <property type="entry name" value="Response_reg"/>
    <property type="match status" value="1"/>
</dbReference>
<dbReference type="GO" id="GO:0006935">
    <property type="term" value="P:chemotaxis"/>
    <property type="evidence" value="ECO:0007669"/>
    <property type="project" value="UniProtKB-UniRule"/>
</dbReference>
<evidence type="ECO:0000259" key="7">
    <source>
        <dbReference type="PROSITE" id="PS50122"/>
    </source>
</evidence>
<dbReference type="PROSITE" id="PS50122">
    <property type="entry name" value="CHEB"/>
    <property type="match status" value="1"/>
</dbReference>
<proteinExistence type="inferred from homology"/>
<comment type="PTM">
    <text evidence="3">Phosphorylated by CheA. Phosphorylation of the N-terminal regulatory domain activates the methylesterase activity.</text>
</comment>
<keyword evidence="3 4" id="KW-0145">Chemotaxis</keyword>
<comment type="catalytic activity">
    <reaction evidence="3">
        <text>L-glutaminyl-[protein] + H2O = L-glutamyl-[protein] + NH4(+)</text>
        <dbReference type="Rhea" id="RHEA:16441"/>
        <dbReference type="Rhea" id="RHEA-COMP:10207"/>
        <dbReference type="Rhea" id="RHEA-COMP:10208"/>
        <dbReference type="ChEBI" id="CHEBI:15377"/>
        <dbReference type="ChEBI" id="CHEBI:28938"/>
        <dbReference type="ChEBI" id="CHEBI:29973"/>
        <dbReference type="ChEBI" id="CHEBI:30011"/>
        <dbReference type="EC" id="3.5.1.44"/>
    </reaction>
</comment>
<evidence type="ECO:0000313" key="8">
    <source>
        <dbReference type="EMBL" id="MBU2692113.1"/>
    </source>
</evidence>
<dbReference type="Gene3D" id="3.40.50.2300">
    <property type="match status" value="1"/>
</dbReference>
<gene>
    <name evidence="3 8" type="primary">cheB</name>
    <name evidence="8" type="ORF">KJ970_14425</name>
</gene>
<dbReference type="EC" id="3.5.1.44" evidence="3"/>
<feature type="domain" description="CheB-type methylesterase" evidence="7">
    <location>
        <begin position="180"/>
        <end position="368"/>
    </location>
</feature>
<dbReference type="SUPFAM" id="SSF52172">
    <property type="entry name" value="CheY-like"/>
    <property type="match status" value="1"/>
</dbReference>
<dbReference type="InterPro" id="IPR011006">
    <property type="entry name" value="CheY-like_superfamily"/>
</dbReference>
<comment type="catalytic activity">
    <reaction evidence="2 3">
        <text>[protein]-L-glutamate 5-O-methyl ester + H2O = L-glutamyl-[protein] + methanol + H(+)</text>
        <dbReference type="Rhea" id="RHEA:23236"/>
        <dbReference type="Rhea" id="RHEA-COMP:10208"/>
        <dbReference type="Rhea" id="RHEA-COMP:10311"/>
        <dbReference type="ChEBI" id="CHEBI:15377"/>
        <dbReference type="ChEBI" id="CHEBI:15378"/>
        <dbReference type="ChEBI" id="CHEBI:17790"/>
        <dbReference type="ChEBI" id="CHEBI:29973"/>
        <dbReference type="ChEBI" id="CHEBI:82795"/>
        <dbReference type="EC" id="3.1.1.61"/>
    </reaction>
</comment>
<feature type="domain" description="Response regulatory" evidence="6">
    <location>
        <begin position="4"/>
        <end position="122"/>
    </location>
</feature>
<dbReference type="AlphaFoldDB" id="A0A948RYT3"/>
<feature type="active site" evidence="3 4">
    <location>
        <position position="186"/>
    </location>
</feature>
<dbReference type="GO" id="GO:0032259">
    <property type="term" value="P:methylation"/>
    <property type="evidence" value="ECO:0007669"/>
    <property type="project" value="UniProtKB-KW"/>
</dbReference>
<feature type="modified residue" description="4-aspartylphosphate" evidence="3 5">
    <location>
        <position position="55"/>
    </location>
</feature>
<dbReference type="PIRSF" id="PIRSF000876">
    <property type="entry name" value="RR_chemtxs_CheB"/>
    <property type="match status" value="1"/>
</dbReference>
<dbReference type="PANTHER" id="PTHR42872">
    <property type="entry name" value="PROTEIN-GLUTAMATE METHYLESTERASE/PROTEIN-GLUTAMINE GLUTAMINASE"/>
    <property type="match status" value="1"/>
</dbReference>
<dbReference type="GO" id="GO:0008984">
    <property type="term" value="F:protein-glutamate methylesterase activity"/>
    <property type="evidence" value="ECO:0007669"/>
    <property type="project" value="UniProtKB-UniRule"/>
</dbReference>
<dbReference type="Proteomes" id="UP000777784">
    <property type="component" value="Unassembled WGS sequence"/>
</dbReference>
<dbReference type="InterPro" id="IPR001789">
    <property type="entry name" value="Sig_transdc_resp-reg_receiver"/>
</dbReference>
<comment type="similarity">
    <text evidence="3">Belongs to the CheB family.</text>
</comment>
<dbReference type="PROSITE" id="PS50110">
    <property type="entry name" value="RESPONSE_REGULATORY"/>
    <property type="match status" value="1"/>
</dbReference>
<keyword evidence="8" id="KW-0489">Methyltransferase</keyword>
<dbReference type="SMART" id="SM00448">
    <property type="entry name" value="REC"/>
    <property type="match status" value="1"/>
</dbReference>
<feature type="active site" evidence="3 4">
    <location>
        <position position="310"/>
    </location>
</feature>
<dbReference type="Gene3D" id="3.40.50.180">
    <property type="entry name" value="Methylesterase CheB, C-terminal domain"/>
    <property type="match status" value="1"/>
</dbReference>
<name>A0A948RYT3_UNCEI</name>
<reference evidence="8" key="1">
    <citation type="submission" date="2021-05" db="EMBL/GenBank/DDBJ databases">
        <title>Energy efficiency and biological interactions define the core microbiome of deep oligotrophic groundwater.</title>
        <authorList>
            <person name="Mehrshad M."/>
            <person name="Lopez-Fernandez M."/>
            <person name="Bell E."/>
            <person name="Bernier-Latmani R."/>
            <person name="Bertilsson S."/>
            <person name="Dopson M."/>
        </authorList>
    </citation>
    <scope>NUCLEOTIDE SEQUENCE</scope>
    <source>
        <strain evidence="8">Modern_marine.mb.64</strain>
    </source>
</reference>
<evidence type="ECO:0000256" key="5">
    <source>
        <dbReference type="PROSITE-ProRule" id="PRU00169"/>
    </source>
</evidence>
<sequence length="371" mass="39693">MALNVLVVDDMATYRKILHDIVSPLDGVASVSTARSGPLALKKLSENTYDLILLDVQMPEMDGIETLERISKSHPECSVVLVSAATEKGSETAIHALNLGALDIIEKPHGKSVEENIAKLQTELNSVLKMLETRIHTRSIMGKLKTITQPSSLEVMGKPKIVTFPPKRRHPFLIKHSFGLLAIGSSTGGPVALAHVIPHLPPDLPVPVVLVQHMPPVFTEALAKDLNKKSKIYVKEATQGDLLSPGTVYIAPGGRHMTIGRGPEGFAVDLSDGPPVNSCRPAIDVLFQSLTKFQDTKSVLAVIMTGMGADGLNGVETLKGNGCYCLAQSAKTCVVYGMPQAVDNAGLTDESIDLDELGPRIVELLIGGLKR</sequence>
<dbReference type="GO" id="GO:0000156">
    <property type="term" value="F:phosphorelay response regulator activity"/>
    <property type="evidence" value="ECO:0007669"/>
    <property type="project" value="InterPro"/>
</dbReference>